<dbReference type="Gene3D" id="3.30.390.60">
    <property type="entry name" value="Heat-inducible transcription repressor hrca homolog, domain 3"/>
    <property type="match status" value="1"/>
</dbReference>
<dbReference type="Pfam" id="PF01628">
    <property type="entry name" value="HrcA"/>
    <property type="match status" value="1"/>
</dbReference>
<dbReference type="AlphaFoldDB" id="A0A1S6INF2"/>
<dbReference type="InterPro" id="IPR029016">
    <property type="entry name" value="GAF-like_dom_sf"/>
</dbReference>
<dbReference type="STRING" id="708126.BW727_100686"/>
<evidence type="ECO:0000256" key="5">
    <source>
        <dbReference type="HAMAP-Rule" id="MF_00081"/>
    </source>
</evidence>
<dbReference type="SUPFAM" id="SSF46785">
    <property type="entry name" value="Winged helix' DNA-binding domain"/>
    <property type="match status" value="1"/>
</dbReference>
<dbReference type="SUPFAM" id="SSF55781">
    <property type="entry name" value="GAF domain-like"/>
    <property type="match status" value="1"/>
</dbReference>
<dbReference type="EMBL" id="CP019728">
    <property type="protein sequence ID" value="AQS53079.1"/>
    <property type="molecule type" value="Genomic_DNA"/>
</dbReference>
<proteinExistence type="inferred from homology"/>
<dbReference type="Proteomes" id="UP000188993">
    <property type="component" value="Chromosome"/>
</dbReference>
<dbReference type="PANTHER" id="PTHR34824">
    <property type="entry name" value="HEAT-INDUCIBLE TRANSCRIPTION REPRESSOR HRCA"/>
    <property type="match status" value="1"/>
</dbReference>
<feature type="domain" description="Heat-inducible transcription repressor HrcA C-terminal" evidence="6">
    <location>
        <begin position="107"/>
        <end position="327"/>
    </location>
</feature>
<evidence type="ECO:0000313" key="7">
    <source>
        <dbReference type="EMBL" id="AQS53079.1"/>
    </source>
</evidence>
<gene>
    <name evidence="5 7" type="primary">hrcA</name>
    <name evidence="7" type="ORF">BW727_100686</name>
</gene>
<accession>A0A1S6INF2</accession>
<keyword evidence="8" id="KW-1185">Reference proteome</keyword>
<keyword evidence="4 5" id="KW-0804">Transcription</keyword>
<name>A0A1S6INF2_9LACT</name>
<dbReference type="OrthoDB" id="9783139at2"/>
<dbReference type="InterPro" id="IPR036388">
    <property type="entry name" value="WH-like_DNA-bd_sf"/>
</dbReference>
<dbReference type="InterPro" id="IPR002571">
    <property type="entry name" value="HrcA"/>
</dbReference>
<dbReference type="InterPro" id="IPR021153">
    <property type="entry name" value="HrcA_C"/>
</dbReference>
<dbReference type="GO" id="GO:0003677">
    <property type="term" value="F:DNA binding"/>
    <property type="evidence" value="ECO:0007669"/>
    <property type="project" value="InterPro"/>
</dbReference>
<dbReference type="PANTHER" id="PTHR34824:SF1">
    <property type="entry name" value="HEAT-INDUCIBLE TRANSCRIPTION REPRESSOR HRCA"/>
    <property type="match status" value="1"/>
</dbReference>
<protein>
    <recommendedName>
        <fullName evidence="5">Heat-inducible transcription repressor HrcA</fullName>
    </recommendedName>
</protein>
<comment type="function">
    <text evidence="5">Negative regulator of class I heat shock genes (grpE-dnaK-dnaJ and groELS operons). Prevents heat-shock induction of these operons.</text>
</comment>
<evidence type="ECO:0000256" key="3">
    <source>
        <dbReference type="ARBA" id="ARBA00023016"/>
    </source>
</evidence>
<dbReference type="Gene3D" id="1.10.10.10">
    <property type="entry name" value="Winged helix-like DNA-binding domain superfamily/Winged helix DNA-binding domain"/>
    <property type="match status" value="1"/>
</dbReference>
<dbReference type="HAMAP" id="MF_00081">
    <property type="entry name" value="HrcA"/>
    <property type="match status" value="1"/>
</dbReference>
<reference evidence="7 8" key="1">
    <citation type="journal article" date="2014" name="Int. J. Syst. Evol. Microbiol.">
        <title>Jeotgalibaca dankookensis gen. nov., sp. nov., a member of the family Carnobacteriaceae, isolated from seujeot (Korean traditional food).</title>
        <authorList>
            <person name="Lee D.G."/>
            <person name="Trujillo M.E."/>
            <person name="Kang H."/>
            <person name="Ahn T.Y."/>
        </authorList>
    </citation>
    <scope>NUCLEOTIDE SEQUENCE [LARGE SCALE GENOMIC DNA]</scope>
    <source>
        <strain evidence="7 8">EX-07</strain>
    </source>
</reference>
<dbReference type="RefSeq" id="WP_062470519.1">
    <property type="nucleotide sequence ID" value="NZ_BBYN01000020.1"/>
</dbReference>
<evidence type="ECO:0000259" key="6">
    <source>
        <dbReference type="Pfam" id="PF01628"/>
    </source>
</evidence>
<dbReference type="NCBIfam" id="TIGR00331">
    <property type="entry name" value="hrcA"/>
    <property type="match status" value="1"/>
</dbReference>
<dbReference type="Gene3D" id="3.30.450.40">
    <property type="match status" value="1"/>
</dbReference>
<keyword evidence="3 5" id="KW-0346">Stress response</keyword>
<dbReference type="InterPro" id="IPR036390">
    <property type="entry name" value="WH_DNA-bd_sf"/>
</dbReference>
<evidence type="ECO:0000256" key="4">
    <source>
        <dbReference type="ARBA" id="ARBA00023163"/>
    </source>
</evidence>
<keyword evidence="1 5" id="KW-0678">Repressor</keyword>
<sequence length="348" mass="39673">MLTERQLLILNLIIDHYVEHGEPIGSNTLLEESNLPVSPATIRNEMMRIEELGFLKKMHSSSGRIPSILGYRHYVDQLMAKKRELSFEDIRKQVQASLRVPYKEAQEIVESSAELLSYMTNYTALSIGPEKTNSRLTGFRLVPVTKGQFMAILVTDKGYVESKILTIPHAISAAKIQKMVNIFNEELVGLKLMDVHNKLQVEIPRIIDKFVGNEIDLHAIFRGILSKMDSERIYVGGEMNLLNYFNFEEVNQREKIKSIYNLIHESKDLQELLVPDHNDISVRIGTEMGNDLLSNFSLITASYDSGHNGKGLIALLGPTNMPYEQTINIMRIMRDELSDSMHGFYQNE</sequence>
<keyword evidence="2 5" id="KW-0805">Transcription regulation</keyword>
<dbReference type="InterPro" id="IPR023120">
    <property type="entry name" value="WHTH_transcript_rep_HrcA_IDD"/>
</dbReference>
<evidence type="ECO:0000256" key="2">
    <source>
        <dbReference type="ARBA" id="ARBA00023015"/>
    </source>
</evidence>
<dbReference type="PIRSF" id="PIRSF005485">
    <property type="entry name" value="HrcA"/>
    <property type="match status" value="1"/>
</dbReference>
<dbReference type="KEGG" id="jda:BW727_100686"/>
<organism evidence="7 8">
    <name type="scientific">Jeotgalibaca dankookensis</name>
    <dbReference type="NCBI Taxonomy" id="708126"/>
    <lineage>
        <taxon>Bacteria</taxon>
        <taxon>Bacillati</taxon>
        <taxon>Bacillota</taxon>
        <taxon>Bacilli</taxon>
        <taxon>Lactobacillales</taxon>
        <taxon>Carnobacteriaceae</taxon>
        <taxon>Jeotgalibaca</taxon>
    </lineage>
</organism>
<dbReference type="GO" id="GO:0045892">
    <property type="term" value="P:negative regulation of DNA-templated transcription"/>
    <property type="evidence" value="ECO:0007669"/>
    <property type="project" value="UniProtKB-UniRule"/>
</dbReference>
<comment type="similarity">
    <text evidence="5">Belongs to the HrcA family.</text>
</comment>
<evidence type="ECO:0000256" key="1">
    <source>
        <dbReference type="ARBA" id="ARBA00022491"/>
    </source>
</evidence>
<evidence type="ECO:0000313" key="8">
    <source>
        <dbReference type="Proteomes" id="UP000188993"/>
    </source>
</evidence>